<protein>
    <submittedName>
        <fullName evidence="2">GyrI-like domain-containing protein</fullName>
    </submittedName>
</protein>
<name>A0ABV8LY75_9ACTN</name>
<sequence length="172" mass="19261">MKPELVDLAEQEFLMVDGRGDPDGPVYAEAVAALYKPAYALRFALKRAGVDRKVAPLEGRWWSDDLADFAVGGDRSRWTWTMMIGLPAEAAELEVPLAGGVRRERFAEGLSAQALHVGPYATEPETLDVLHAFITEQGYAIDGEHHEIYLSDPRRTKPERLKTILRYPVRRA</sequence>
<accession>A0ABV8LY75</accession>
<evidence type="ECO:0000313" key="3">
    <source>
        <dbReference type="Proteomes" id="UP001595816"/>
    </source>
</evidence>
<dbReference type="Pfam" id="PF06445">
    <property type="entry name" value="GyrI-like"/>
    <property type="match status" value="1"/>
</dbReference>
<proteinExistence type="predicted"/>
<organism evidence="2 3">
    <name type="scientific">Hamadaea flava</name>
    <dbReference type="NCBI Taxonomy" id="1742688"/>
    <lineage>
        <taxon>Bacteria</taxon>
        <taxon>Bacillati</taxon>
        <taxon>Actinomycetota</taxon>
        <taxon>Actinomycetes</taxon>
        <taxon>Micromonosporales</taxon>
        <taxon>Micromonosporaceae</taxon>
        <taxon>Hamadaea</taxon>
    </lineage>
</organism>
<dbReference type="InterPro" id="IPR010499">
    <property type="entry name" value="AraC_E-bd"/>
</dbReference>
<comment type="caution">
    <text evidence="2">The sequence shown here is derived from an EMBL/GenBank/DDBJ whole genome shotgun (WGS) entry which is preliminary data.</text>
</comment>
<dbReference type="Proteomes" id="UP001595816">
    <property type="component" value="Unassembled WGS sequence"/>
</dbReference>
<dbReference type="InterPro" id="IPR011256">
    <property type="entry name" value="Reg_factor_effector_dom_sf"/>
</dbReference>
<evidence type="ECO:0000259" key="1">
    <source>
        <dbReference type="SMART" id="SM00871"/>
    </source>
</evidence>
<gene>
    <name evidence="2" type="ORF">ACFOZ4_36055</name>
</gene>
<reference evidence="3" key="1">
    <citation type="journal article" date="2019" name="Int. J. Syst. Evol. Microbiol.">
        <title>The Global Catalogue of Microorganisms (GCM) 10K type strain sequencing project: providing services to taxonomists for standard genome sequencing and annotation.</title>
        <authorList>
            <consortium name="The Broad Institute Genomics Platform"/>
            <consortium name="The Broad Institute Genome Sequencing Center for Infectious Disease"/>
            <person name="Wu L."/>
            <person name="Ma J."/>
        </authorList>
    </citation>
    <scope>NUCLEOTIDE SEQUENCE [LARGE SCALE GENOMIC DNA]</scope>
    <source>
        <strain evidence="3">CGMCC 4.7289</strain>
    </source>
</reference>
<dbReference type="InterPro" id="IPR029442">
    <property type="entry name" value="GyrI-like"/>
</dbReference>
<keyword evidence="3" id="KW-1185">Reference proteome</keyword>
<dbReference type="Gene3D" id="3.20.80.10">
    <property type="entry name" value="Regulatory factor, effector binding domain"/>
    <property type="match status" value="1"/>
</dbReference>
<dbReference type="EMBL" id="JBHSAY010000028">
    <property type="protein sequence ID" value="MFC4136051.1"/>
    <property type="molecule type" value="Genomic_DNA"/>
</dbReference>
<dbReference type="SMART" id="SM00871">
    <property type="entry name" value="AraC_E_bind"/>
    <property type="match status" value="1"/>
</dbReference>
<evidence type="ECO:0000313" key="2">
    <source>
        <dbReference type="EMBL" id="MFC4136051.1"/>
    </source>
</evidence>
<dbReference type="SUPFAM" id="SSF55136">
    <property type="entry name" value="Probable bacterial effector-binding domain"/>
    <property type="match status" value="1"/>
</dbReference>
<feature type="domain" description="AraC effector-binding" evidence="1">
    <location>
        <begin position="1"/>
        <end position="170"/>
    </location>
</feature>
<dbReference type="RefSeq" id="WP_253762685.1">
    <property type="nucleotide sequence ID" value="NZ_JAMZDZ010000001.1"/>
</dbReference>